<evidence type="ECO:0000256" key="2">
    <source>
        <dbReference type="SAM" id="SignalP"/>
    </source>
</evidence>
<dbReference type="PROSITE" id="PS00615">
    <property type="entry name" value="C_TYPE_LECTIN_1"/>
    <property type="match status" value="1"/>
</dbReference>
<dbReference type="InterPro" id="IPR016187">
    <property type="entry name" value="CTDL_fold"/>
</dbReference>
<reference evidence="4" key="3">
    <citation type="submission" date="2025-09" db="UniProtKB">
        <authorList>
            <consortium name="Ensembl"/>
        </authorList>
    </citation>
    <scope>IDENTIFICATION</scope>
    <source>
        <strain evidence="4">Hd-rR</strain>
    </source>
</reference>
<dbReference type="PROSITE" id="PS50041">
    <property type="entry name" value="C_TYPE_LECTIN_2"/>
    <property type="match status" value="1"/>
</dbReference>
<reference evidence="4 5" key="1">
    <citation type="journal article" date="2007" name="Nature">
        <title>The medaka draft genome and insights into vertebrate genome evolution.</title>
        <authorList>
            <person name="Kasahara M."/>
            <person name="Naruse K."/>
            <person name="Sasaki S."/>
            <person name="Nakatani Y."/>
            <person name="Qu W."/>
            <person name="Ahsan B."/>
            <person name="Yamada T."/>
            <person name="Nagayasu Y."/>
            <person name="Doi K."/>
            <person name="Kasai Y."/>
            <person name="Jindo T."/>
            <person name="Kobayashi D."/>
            <person name="Shimada A."/>
            <person name="Toyoda A."/>
            <person name="Kuroki Y."/>
            <person name="Fujiyama A."/>
            <person name="Sasaki T."/>
            <person name="Shimizu A."/>
            <person name="Asakawa S."/>
            <person name="Shimizu N."/>
            <person name="Hashimoto S."/>
            <person name="Yang J."/>
            <person name="Lee Y."/>
            <person name="Matsushima K."/>
            <person name="Sugano S."/>
            <person name="Sakaizumi M."/>
            <person name="Narita T."/>
            <person name="Ohishi K."/>
            <person name="Haga S."/>
            <person name="Ohta F."/>
            <person name="Nomoto H."/>
            <person name="Nogata K."/>
            <person name="Morishita T."/>
            <person name="Endo T."/>
            <person name="Shin-I T."/>
            <person name="Takeda H."/>
            <person name="Morishita S."/>
            <person name="Kohara Y."/>
        </authorList>
    </citation>
    <scope>NUCLEOTIDE SEQUENCE [LARGE SCALE GENOMIC DNA]</scope>
    <source>
        <strain evidence="4 5">Hd-rR</strain>
    </source>
</reference>
<dbReference type="InParanoid" id="H2LBG3"/>
<dbReference type="AlphaFoldDB" id="H2LBG3"/>
<dbReference type="InterPro" id="IPR050111">
    <property type="entry name" value="C-type_lectin/snaclec_domain"/>
</dbReference>
<keyword evidence="1" id="KW-1015">Disulfide bond</keyword>
<dbReference type="GO" id="GO:0009897">
    <property type="term" value="C:external side of plasma membrane"/>
    <property type="evidence" value="ECO:0000318"/>
    <property type="project" value="GO_Central"/>
</dbReference>
<feature type="signal peptide" evidence="2">
    <location>
        <begin position="1"/>
        <end position="22"/>
    </location>
</feature>
<organism evidence="4 5">
    <name type="scientific">Oryzias latipes</name>
    <name type="common">Japanese rice fish</name>
    <name type="synonym">Japanese killifish</name>
    <dbReference type="NCBI Taxonomy" id="8090"/>
    <lineage>
        <taxon>Eukaryota</taxon>
        <taxon>Metazoa</taxon>
        <taxon>Chordata</taxon>
        <taxon>Craniata</taxon>
        <taxon>Vertebrata</taxon>
        <taxon>Euteleostomi</taxon>
        <taxon>Actinopterygii</taxon>
        <taxon>Neopterygii</taxon>
        <taxon>Teleostei</taxon>
        <taxon>Neoteleostei</taxon>
        <taxon>Acanthomorphata</taxon>
        <taxon>Ovalentaria</taxon>
        <taxon>Atherinomorphae</taxon>
        <taxon>Beloniformes</taxon>
        <taxon>Adrianichthyidae</taxon>
        <taxon>Oryziinae</taxon>
        <taxon>Oryzias</taxon>
    </lineage>
</organism>
<dbReference type="eggNOG" id="KOG4297">
    <property type="taxonomic scope" value="Eukaryota"/>
</dbReference>
<dbReference type="Bgee" id="ENSORLG00000028890">
    <property type="expression patterns" value="Expressed in pharyngeal gill and 11 other cell types or tissues"/>
</dbReference>
<feature type="chain" id="PRO_5017358103" description="C-type lectin domain-containing protein" evidence="2">
    <location>
        <begin position="23"/>
        <end position="185"/>
    </location>
</feature>
<dbReference type="GO" id="GO:0006955">
    <property type="term" value="P:immune response"/>
    <property type="evidence" value="ECO:0000318"/>
    <property type="project" value="GO_Central"/>
</dbReference>
<dbReference type="Gene3D" id="3.10.100.10">
    <property type="entry name" value="Mannose-Binding Protein A, subunit A"/>
    <property type="match status" value="1"/>
</dbReference>
<reference evidence="4" key="2">
    <citation type="submission" date="2025-08" db="UniProtKB">
        <authorList>
            <consortium name="Ensembl"/>
        </authorList>
    </citation>
    <scope>IDENTIFICATION</scope>
    <source>
        <strain evidence="4">Hd-rR</strain>
    </source>
</reference>
<dbReference type="Ensembl" id="ENSORLT00000003236.2">
    <property type="protein sequence ID" value="ENSORLP00000003235.2"/>
    <property type="gene ID" value="ENSORLG00000028890.1"/>
</dbReference>
<dbReference type="GO" id="GO:0030246">
    <property type="term" value="F:carbohydrate binding"/>
    <property type="evidence" value="ECO:0000318"/>
    <property type="project" value="GO_Central"/>
</dbReference>
<dbReference type="Pfam" id="PF00059">
    <property type="entry name" value="Lectin_C"/>
    <property type="match status" value="1"/>
</dbReference>
<feature type="domain" description="C-type lectin" evidence="3">
    <location>
        <begin position="53"/>
        <end position="172"/>
    </location>
</feature>
<dbReference type="PANTHER" id="PTHR22803">
    <property type="entry name" value="MANNOSE, PHOSPHOLIPASE, LECTIN RECEPTOR RELATED"/>
    <property type="match status" value="1"/>
</dbReference>
<dbReference type="GeneTree" id="ENSGT00940000164599"/>
<dbReference type="InterPro" id="IPR018378">
    <property type="entry name" value="C-type_lectin_CS"/>
</dbReference>
<dbReference type="GO" id="GO:0038187">
    <property type="term" value="F:pattern recognition receptor activity"/>
    <property type="evidence" value="ECO:0000318"/>
    <property type="project" value="GO_Central"/>
</dbReference>
<protein>
    <recommendedName>
        <fullName evidence="3">C-type lectin domain-containing protein</fullName>
    </recommendedName>
</protein>
<accession>H2LBG3</accession>
<evidence type="ECO:0000313" key="4">
    <source>
        <dbReference type="Ensembl" id="ENSORLP00000003235.2"/>
    </source>
</evidence>
<dbReference type="SUPFAM" id="SSF56436">
    <property type="entry name" value="C-type lectin-like"/>
    <property type="match status" value="1"/>
</dbReference>
<name>H2LBG3_ORYLA</name>
<dbReference type="SMART" id="SM00034">
    <property type="entry name" value="CLECT"/>
    <property type="match status" value="1"/>
</dbReference>
<keyword evidence="5" id="KW-1185">Reference proteome</keyword>
<evidence type="ECO:0000256" key="1">
    <source>
        <dbReference type="ARBA" id="ARBA00023157"/>
    </source>
</evidence>
<keyword evidence="2" id="KW-0732">Signal</keyword>
<dbReference type="Proteomes" id="UP000001038">
    <property type="component" value="Chromosome 18"/>
</dbReference>
<gene>
    <name evidence="4" type="primary">LOC110013319</name>
</gene>
<dbReference type="FunCoup" id="H2LBG3">
    <property type="interactions" value="765"/>
</dbReference>
<evidence type="ECO:0000313" key="5">
    <source>
        <dbReference type="Proteomes" id="UP000001038"/>
    </source>
</evidence>
<dbReference type="CDD" id="cd00037">
    <property type="entry name" value="CLECT"/>
    <property type="match status" value="1"/>
</dbReference>
<evidence type="ECO:0000259" key="3">
    <source>
        <dbReference type="PROSITE" id="PS50041"/>
    </source>
</evidence>
<sequence length="185" mass="21228">MMAMMKLAVLVLVCAAVAQTRADAPEAASSESAEDNVVLEKKGLISRALWTFFGGRRFRYFSSPKTWDEAENFCRSIGANLASVKNSLENTKLLSLINQQKANYTPTWIGGSDAQKNGVWFWSDGSKYQYTNWCPKEPNNGRGQQHCLQMSYTKKRCWDDLECRERRPFICAMSRWRIPRWRIPG</sequence>
<dbReference type="InterPro" id="IPR001304">
    <property type="entry name" value="C-type_lectin-like"/>
</dbReference>
<proteinExistence type="predicted"/>
<dbReference type="InterPro" id="IPR016186">
    <property type="entry name" value="C-type_lectin-like/link_sf"/>
</dbReference>